<dbReference type="InterPro" id="IPR011711">
    <property type="entry name" value="GntR_C"/>
</dbReference>
<gene>
    <name evidence="5" type="ORF">HPT30_21860</name>
</gene>
<dbReference type="PANTHER" id="PTHR43537">
    <property type="entry name" value="TRANSCRIPTIONAL REGULATOR, GNTR FAMILY"/>
    <property type="match status" value="1"/>
</dbReference>
<dbReference type="GO" id="GO:0003700">
    <property type="term" value="F:DNA-binding transcription factor activity"/>
    <property type="evidence" value="ECO:0007669"/>
    <property type="project" value="InterPro"/>
</dbReference>
<feature type="domain" description="HTH gntR-type" evidence="4">
    <location>
        <begin position="13"/>
        <end position="80"/>
    </location>
</feature>
<dbReference type="AlphaFoldDB" id="A0A850ET60"/>
<keyword evidence="6" id="KW-1185">Reference proteome</keyword>
<dbReference type="PANTHER" id="PTHR43537:SF24">
    <property type="entry name" value="GLUCONATE OPERON TRANSCRIPTIONAL REPRESSOR"/>
    <property type="match status" value="1"/>
</dbReference>
<dbReference type="InterPro" id="IPR008920">
    <property type="entry name" value="TF_FadR/GntR_C"/>
</dbReference>
<dbReference type="InterPro" id="IPR036390">
    <property type="entry name" value="WH_DNA-bd_sf"/>
</dbReference>
<reference evidence="5" key="1">
    <citation type="submission" date="2020-06" db="EMBL/GenBank/DDBJ databases">
        <title>Paenibacillus sp. nov., isolated from soil.</title>
        <authorList>
            <person name="Seo Y.L."/>
        </authorList>
    </citation>
    <scope>NUCLEOTIDE SEQUENCE [LARGE SCALE GENOMIC DNA]</scope>
    <source>
        <strain evidence="5">JW14</strain>
    </source>
</reference>
<organism evidence="5 6">
    <name type="scientific">Paenibacillus agri</name>
    <dbReference type="NCBI Taxonomy" id="2744309"/>
    <lineage>
        <taxon>Bacteria</taxon>
        <taxon>Bacillati</taxon>
        <taxon>Bacillota</taxon>
        <taxon>Bacilli</taxon>
        <taxon>Bacillales</taxon>
        <taxon>Paenibacillaceae</taxon>
        <taxon>Paenibacillus</taxon>
    </lineage>
</organism>
<evidence type="ECO:0000256" key="2">
    <source>
        <dbReference type="ARBA" id="ARBA00023125"/>
    </source>
</evidence>
<accession>A0A850ET60</accession>
<dbReference type="Gene3D" id="1.10.10.10">
    <property type="entry name" value="Winged helix-like DNA-binding domain superfamily/Winged helix DNA-binding domain"/>
    <property type="match status" value="1"/>
</dbReference>
<dbReference type="Gene3D" id="1.20.120.530">
    <property type="entry name" value="GntR ligand-binding domain-like"/>
    <property type="match status" value="1"/>
</dbReference>
<name>A0A850ET60_9BACL</name>
<evidence type="ECO:0000256" key="1">
    <source>
        <dbReference type="ARBA" id="ARBA00023015"/>
    </source>
</evidence>
<dbReference type="PRINTS" id="PR00035">
    <property type="entry name" value="HTHGNTR"/>
</dbReference>
<dbReference type="InterPro" id="IPR000524">
    <property type="entry name" value="Tscrpt_reg_HTH_GntR"/>
</dbReference>
<dbReference type="SMART" id="SM00895">
    <property type="entry name" value="FCD"/>
    <property type="match status" value="1"/>
</dbReference>
<dbReference type="SMART" id="SM00345">
    <property type="entry name" value="HTH_GNTR"/>
    <property type="match status" value="1"/>
</dbReference>
<evidence type="ECO:0000313" key="6">
    <source>
        <dbReference type="Proteomes" id="UP000564806"/>
    </source>
</evidence>
<sequence length="221" mass="25130">MPIPSDYPKPTRSTAKDLALSQLKKWIIEGTLQPDEKLNDAALAAAIGVSRTPVREALQLLEAQGLVQMFPGKDTRVTTIDKDHISKLYAPLGVLHALAVETAAQRIEPEQIQQLRELNRLFTQSIKDKDLYQALEYDEEFHNLIMEIGDNPYIVSFCSSLQIHIRRFKYFFLKQPLGQTLAAAEEHEQIIQALEEHDSDTASRIVKQNLLRPLAEFEQIL</sequence>
<keyword evidence="1" id="KW-0805">Transcription regulation</keyword>
<dbReference type="Pfam" id="PF07729">
    <property type="entry name" value="FCD"/>
    <property type="match status" value="1"/>
</dbReference>
<dbReference type="InterPro" id="IPR036388">
    <property type="entry name" value="WH-like_DNA-bd_sf"/>
</dbReference>
<dbReference type="CDD" id="cd07377">
    <property type="entry name" value="WHTH_GntR"/>
    <property type="match status" value="1"/>
</dbReference>
<proteinExistence type="predicted"/>
<protein>
    <submittedName>
        <fullName evidence="5">GntR family transcriptional regulator</fullName>
    </submittedName>
</protein>
<dbReference type="EMBL" id="JABWCS010000217">
    <property type="protein sequence ID" value="NUU63000.1"/>
    <property type="molecule type" value="Genomic_DNA"/>
</dbReference>
<dbReference type="GO" id="GO:0003677">
    <property type="term" value="F:DNA binding"/>
    <property type="evidence" value="ECO:0007669"/>
    <property type="project" value="UniProtKB-KW"/>
</dbReference>
<evidence type="ECO:0000256" key="3">
    <source>
        <dbReference type="ARBA" id="ARBA00023163"/>
    </source>
</evidence>
<dbReference type="Pfam" id="PF00392">
    <property type="entry name" value="GntR"/>
    <property type="match status" value="1"/>
</dbReference>
<evidence type="ECO:0000313" key="5">
    <source>
        <dbReference type="EMBL" id="NUU63000.1"/>
    </source>
</evidence>
<comment type="caution">
    <text evidence="5">The sequence shown here is derived from an EMBL/GenBank/DDBJ whole genome shotgun (WGS) entry which is preliminary data.</text>
</comment>
<dbReference type="SUPFAM" id="SSF46785">
    <property type="entry name" value="Winged helix' DNA-binding domain"/>
    <property type="match status" value="1"/>
</dbReference>
<keyword evidence="2" id="KW-0238">DNA-binding</keyword>
<evidence type="ECO:0000259" key="4">
    <source>
        <dbReference type="PROSITE" id="PS50949"/>
    </source>
</evidence>
<dbReference type="Proteomes" id="UP000564806">
    <property type="component" value="Unassembled WGS sequence"/>
</dbReference>
<dbReference type="SUPFAM" id="SSF48008">
    <property type="entry name" value="GntR ligand-binding domain-like"/>
    <property type="match status" value="1"/>
</dbReference>
<keyword evidence="3" id="KW-0804">Transcription</keyword>
<dbReference type="PROSITE" id="PS50949">
    <property type="entry name" value="HTH_GNTR"/>
    <property type="match status" value="1"/>
</dbReference>